<dbReference type="EMBL" id="RFXN01000152">
    <property type="protein sequence ID" value="NBR94463.1"/>
    <property type="molecule type" value="Genomic_DNA"/>
</dbReference>
<evidence type="ECO:0000313" key="1">
    <source>
        <dbReference type="EMBL" id="NBR94463.1"/>
    </source>
</evidence>
<accession>A0A965LL92</accession>
<dbReference type="Proteomes" id="UP000740727">
    <property type="component" value="Unassembled WGS sequence"/>
</dbReference>
<evidence type="ECO:0000313" key="2">
    <source>
        <dbReference type="Proteomes" id="UP000740727"/>
    </source>
</evidence>
<protein>
    <submittedName>
        <fullName evidence="1">Uncharacterized protein</fullName>
    </submittedName>
</protein>
<gene>
    <name evidence="1" type="ORF">EBT44_06545</name>
</gene>
<proteinExistence type="predicted"/>
<organism evidence="1 2">
    <name type="scientific">Candidatus Fonsibacter lacus</name>
    <dbReference type="NCBI Taxonomy" id="2576439"/>
    <lineage>
        <taxon>Bacteria</taxon>
        <taxon>Pseudomonadati</taxon>
        <taxon>Pseudomonadota</taxon>
        <taxon>Alphaproteobacteria</taxon>
        <taxon>Candidatus Pelagibacterales</taxon>
        <taxon>Candidatus Pelagibacterales incertae sedis</taxon>
        <taxon>Candidatus Fonsibacter</taxon>
    </lineage>
</organism>
<name>A0A965LL92_9PROT</name>
<sequence length="64" mass="6773">MSPPLPAEGVSSNTPKYSLDEILADFPGCGTVAPTLQKLNSAGPNVMKNTYKNSLNLLIQPVKT</sequence>
<dbReference type="AlphaFoldDB" id="A0A965LL92"/>
<comment type="caution">
    <text evidence="1">The sequence shown here is derived from an EMBL/GenBank/DDBJ whole genome shotgun (WGS) entry which is preliminary data.</text>
</comment>
<reference evidence="1" key="1">
    <citation type="submission" date="2018-10" db="EMBL/GenBank/DDBJ databases">
        <title>Iterative Subtractive Binning of Freshwater Chronoseries Metagenomes Recovers Nearly Complete Genomes from over Four Hundred Novel Species.</title>
        <authorList>
            <person name="Rodriguez-R L.M."/>
            <person name="Tsementzi D."/>
            <person name="Luo C."/>
            <person name="Konstantinidis K.T."/>
        </authorList>
    </citation>
    <scope>NUCLEOTIDE SEQUENCE</scope>
    <source>
        <strain evidence="1">WB5_2A_028</strain>
    </source>
</reference>